<gene>
    <name evidence="3" type="ORF">NCTC12965_02496</name>
</gene>
<dbReference type="AlphaFoldDB" id="A0A4U9U2Z5"/>
<keyword evidence="2" id="KW-1133">Transmembrane helix</keyword>
<evidence type="ECO:0000313" key="3">
    <source>
        <dbReference type="EMBL" id="VTR27196.1"/>
    </source>
</evidence>
<dbReference type="EMBL" id="CABEEZ010000050">
    <property type="protein sequence ID" value="VTR27196.1"/>
    <property type="molecule type" value="Genomic_DNA"/>
</dbReference>
<accession>A0A4U9U2Z5</accession>
<organism evidence="3">
    <name type="scientific">Serratia fonticola</name>
    <dbReference type="NCBI Taxonomy" id="47917"/>
    <lineage>
        <taxon>Bacteria</taxon>
        <taxon>Pseudomonadati</taxon>
        <taxon>Pseudomonadota</taxon>
        <taxon>Gammaproteobacteria</taxon>
        <taxon>Enterobacterales</taxon>
        <taxon>Yersiniaceae</taxon>
        <taxon>Serratia</taxon>
    </lineage>
</organism>
<feature type="transmembrane region" description="Helical" evidence="2">
    <location>
        <begin position="46"/>
        <end position="67"/>
    </location>
</feature>
<feature type="region of interest" description="Disordered" evidence="1">
    <location>
        <begin position="207"/>
        <end position="247"/>
    </location>
</feature>
<evidence type="ECO:0000256" key="2">
    <source>
        <dbReference type="SAM" id="Phobius"/>
    </source>
</evidence>
<name>A0A4U9U2Z5_SERFO</name>
<reference evidence="3" key="1">
    <citation type="submission" date="2019-05" db="EMBL/GenBank/DDBJ databases">
        <authorList>
            <consortium name="Pathogen Informatics"/>
        </authorList>
    </citation>
    <scope>NUCLEOTIDE SEQUENCE [LARGE SCALE GENOMIC DNA]</scope>
    <source>
        <strain evidence="3">NCTC12965</strain>
    </source>
</reference>
<feature type="transmembrane region" description="Helical" evidence="2">
    <location>
        <begin position="6"/>
        <end position="26"/>
    </location>
</feature>
<keyword evidence="2" id="KW-0472">Membrane</keyword>
<proteinExistence type="predicted"/>
<keyword evidence="2" id="KW-0812">Transmembrane</keyword>
<evidence type="ECO:0000256" key="1">
    <source>
        <dbReference type="SAM" id="MobiDB-lite"/>
    </source>
</evidence>
<sequence length="262" mass="29178">MRLQQYYWPIVAALTFPYYIWLFDWLDRAGKTRMTPKMMLQGSKGWGVFLLSKLAHFTLALAIPLWLMPPEISATAIWLTYLLSQMLSSLVFVMLIVGTPLGQSQFFIRLPSRARWCMAGINICLPPPSTGRPSRSGWLLAGRRQPAPDPSSVPRIGAIGITPALAKIIGRGCGSTRAGLSVPGSENAWLQMPTAFFGTRWGSSKVIPASSRRPVHPARRNSEATQKQPQDARTPDNHQPADAFPPGEWWRSSPFIVLFIHQ</sequence>
<protein>
    <submittedName>
        <fullName evidence="3">Uncharacterized protein</fullName>
    </submittedName>
</protein>